<dbReference type="EMBL" id="VIEB01000276">
    <property type="protein sequence ID" value="TQD97251.1"/>
    <property type="molecule type" value="Genomic_DNA"/>
</dbReference>
<organism evidence="2 3">
    <name type="scientific">Malus baccata</name>
    <name type="common">Siberian crab apple</name>
    <name type="synonym">Pyrus baccata</name>
    <dbReference type="NCBI Taxonomy" id="106549"/>
    <lineage>
        <taxon>Eukaryota</taxon>
        <taxon>Viridiplantae</taxon>
        <taxon>Streptophyta</taxon>
        <taxon>Embryophyta</taxon>
        <taxon>Tracheophyta</taxon>
        <taxon>Spermatophyta</taxon>
        <taxon>Magnoliopsida</taxon>
        <taxon>eudicotyledons</taxon>
        <taxon>Gunneridae</taxon>
        <taxon>Pentapetalae</taxon>
        <taxon>rosids</taxon>
        <taxon>fabids</taxon>
        <taxon>Rosales</taxon>
        <taxon>Rosaceae</taxon>
        <taxon>Amygdaloideae</taxon>
        <taxon>Maleae</taxon>
        <taxon>Malus</taxon>
    </lineage>
</organism>
<feature type="chain" id="PRO_5021820872" description="Secreted protein" evidence="1">
    <location>
        <begin position="16"/>
        <end position="77"/>
    </location>
</feature>
<dbReference type="AlphaFoldDB" id="A0A540MET9"/>
<comment type="caution">
    <text evidence="2">The sequence shown here is derived from an EMBL/GenBank/DDBJ whole genome shotgun (WGS) entry which is preliminary data.</text>
</comment>
<gene>
    <name evidence="2" type="ORF">C1H46_017092</name>
</gene>
<feature type="signal peptide" evidence="1">
    <location>
        <begin position="1"/>
        <end position="15"/>
    </location>
</feature>
<keyword evidence="3" id="KW-1185">Reference proteome</keyword>
<sequence>MMLALLCVTTAPCSGSSLGEPSRRSLRSPFFMSYRMISKTLMPSKPSTYESFSPAGSLSGRATSTRISRHMRIRLLL</sequence>
<keyword evidence="1" id="KW-0732">Signal</keyword>
<dbReference type="Proteomes" id="UP000315295">
    <property type="component" value="Unassembled WGS sequence"/>
</dbReference>
<evidence type="ECO:0000313" key="2">
    <source>
        <dbReference type="EMBL" id="TQD97251.1"/>
    </source>
</evidence>
<evidence type="ECO:0008006" key="4">
    <source>
        <dbReference type="Google" id="ProtNLM"/>
    </source>
</evidence>
<protein>
    <recommendedName>
        <fullName evidence="4">Secreted protein</fullName>
    </recommendedName>
</protein>
<reference evidence="2 3" key="1">
    <citation type="journal article" date="2019" name="G3 (Bethesda)">
        <title>Sequencing of a Wild Apple (Malus baccata) Genome Unravels the Differences Between Cultivated and Wild Apple Species Regarding Disease Resistance and Cold Tolerance.</title>
        <authorList>
            <person name="Chen X."/>
        </authorList>
    </citation>
    <scope>NUCLEOTIDE SEQUENCE [LARGE SCALE GENOMIC DNA]</scope>
    <source>
        <strain evidence="3">cv. Shandingzi</strain>
        <tissue evidence="2">Leaves</tissue>
    </source>
</reference>
<evidence type="ECO:0000313" key="3">
    <source>
        <dbReference type="Proteomes" id="UP000315295"/>
    </source>
</evidence>
<evidence type="ECO:0000256" key="1">
    <source>
        <dbReference type="SAM" id="SignalP"/>
    </source>
</evidence>
<accession>A0A540MET9</accession>
<proteinExistence type="predicted"/>
<name>A0A540MET9_MALBA</name>